<dbReference type="Proteomes" id="UP001162501">
    <property type="component" value="Chromosome 20"/>
</dbReference>
<name>A0AC59YTY1_RANTA</name>
<evidence type="ECO:0000313" key="2">
    <source>
        <dbReference type="Proteomes" id="UP001162501"/>
    </source>
</evidence>
<reference evidence="1" key="1">
    <citation type="submission" date="2023-05" db="EMBL/GenBank/DDBJ databases">
        <authorList>
            <consortium name="ELIXIR-Norway"/>
        </authorList>
    </citation>
    <scope>NUCLEOTIDE SEQUENCE</scope>
</reference>
<accession>A0AC59YTY1</accession>
<reference evidence="1" key="2">
    <citation type="submission" date="2025-03" db="EMBL/GenBank/DDBJ databases">
        <authorList>
            <consortium name="ELIXIR-Norway"/>
            <consortium name="Elixir Norway"/>
        </authorList>
    </citation>
    <scope>NUCLEOTIDE SEQUENCE</scope>
</reference>
<sequence>MSLTKGCVVAVAVTLSLALLCRPHLVVAAPELGNLNAVGNHRIRAAGTKTWYGAAKGHVGVTTASGRGRRVWEWLSRVGVVTTRDSPANGDQKRPW</sequence>
<evidence type="ECO:0000313" key="1">
    <source>
        <dbReference type="EMBL" id="CAM9975193.1"/>
    </source>
</evidence>
<dbReference type="EMBL" id="OX596104">
    <property type="protein sequence ID" value="CAM9975193.1"/>
    <property type="molecule type" value="Genomic_DNA"/>
</dbReference>
<gene>
    <name evidence="1" type="ORF">MRATA1EN22A_LOCUS10171</name>
</gene>
<organism evidence="1 2">
    <name type="scientific">Rangifer tarandus platyrhynchus</name>
    <name type="common">Svalbard reindeer</name>
    <dbReference type="NCBI Taxonomy" id="3082113"/>
    <lineage>
        <taxon>Eukaryota</taxon>
        <taxon>Metazoa</taxon>
        <taxon>Chordata</taxon>
        <taxon>Craniata</taxon>
        <taxon>Vertebrata</taxon>
        <taxon>Euteleostomi</taxon>
        <taxon>Mammalia</taxon>
        <taxon>Eutheria</taxon>
        <taxon>Laurasiatheria</taxon>
        <taxon>Artiodactyla</taxon>
        <taxon>Ruminantia</taxon>
        <taxon>Pecora</taxon>
        <taxon>Cervidae</taxon>
        <taxon>Odocoileinae</taxon>
        <taxon>Rangifer</taxon>
    </lineage>
</organism>
<protein>
    <submittedName>
        <fullName evidence="1">Uncharacterized protein</fullName>
    </submittedName>
</protein>
<proteinExistence type="predicted"/>